<name>A0A0L0P8J1_CANAR</name>
<gene>
    <name evidence="1" type="ORF">QG37_00059</name>
</gene>
<dbReference type="EMBL" id="LGST01000002">
    <property type="protein sequence ID" value="KNE02687.1"/>
    <property type="molecule type" value="Genomic_DNA"/>
</dbReference>
<evidence type="ECO:0000313" key="1">
    <source>
        <dbReference type="EMBL" id="KNE02687.1"/>
    </source>
</evidence>
<dbReference type="AlphaFoldDB" id="A0A0L0P8J1"/>
<dbReference type="VEuPathDB" id="FungiDB:QG37_00059"/>
<dbReference type="Proteomes" id="UP000037122">
    <property type="component" value="Unassembled WGS sequence"/>
</dbReference>
<protein>
    <submittedName>
        <fullName evidence="1">Uncharacterized protein</fullName>
    </submittedName>
</protein>
<accession>A0A0L0P8J1</accession>
<organism evidence="1 2">
    <name type="scientific">Candidozyma auris</name>
    <name type="common">Yeast</name>
    <name type="synonym">Candida auris</name>
    <dbReference type="NCBI Taxonomy" id="498019"/>
    <lineage>
        <taxon>Eukaryota</taxon>
        <taxon>Fungi</taxon>
        <taxon>Dikarya</taxon>
        <taxon>Ascomycota</taxon>
        <taxon>Saccharomycotina</taxon>
        <taxon>Pichiomycetes</taxon>
        <taxon>Metschnikowiaceae</taxon>
        <taxon>Candidozyma</taxon>
    </lineage>
</organism>
<comment type="caution">
    <text evidence="1">The sequence shown here is derived from an EMBL/GenBank/DDBJ whole genome shotgun (WGS) entry which is preliminary data.</text>
</comment>
<reference evidence="2" key="1">
    <citation type="journal article" date="2015" name="BMC Genomics">
        <title>Draft genome of a commonly misdiagnosed multidrug resistant pathogen Candida auris.</title>
        <authorList>
            <person name="Chatterjee S."/>
            <person name="Alampalli S.V."/>
            <person name="Nageshan R.K."/>
            <person name="Chettiar S.T."/>
            <person name="Joshi S."/>
            <person name="Tatu U.S."/>
        </authorList>
    </citation>
    <scope>NUCLEOTIDE SEQUENCE [LARGE SCALE GENOMIC DNA]</scope>
    <source>
        <strain evidence="2">6684</strain>
    </source>
</reference>
<sequence>MEAAAFVELYLDWALVEPLNFTFHIVTFAGLHPPNLNDFPRNHIYRLMVN</sequence>
<evidence type="ECO:0000313" key="2">
    <source>
        <dbReference type="Proteomes" id="UP000037122"/>
    </source>
</evidence>
<proteinExistence type="predicted"/>